<name>A0A8S5VF66_9CAUD</name>
<reference evidence="1" key="1">
    <citation type="journal article" date="2021" name="Proc. Natl. Acad. Sci. U.S.A.">
        <title>A Catalog of Tens of Thousands of Viruses from Human Metagenomes Reveals Hidden Associations with Chronic Diseases.</title>
        <authorList>
            <person name="Tisza M.J."/>
            <person name="Buck C.B."/>
        </authorList>
    </citation>
    <scope>NUCLEOTIDE SEQUENCE</scope>
    <source>
        <strain evidence="1">Ctbxa26</strain>
    </source>
</reference>
<organism evidence="1">
    <name type="scientific">Siphoviridae sp. ctbxa26</name>
    <dbReference type="NCBI Taxonomy" id="2825568"/>
    <lineage>
        <taxon>Viruses</taxon>
        <taxon>Duplodnaviria</taxon>
        <taxon>Heunggongvirae</taxon>
        <taxon>Uroviricota</taxon>
        <taxon>Caudoviricetes</taxon>
    </lineage>
</organism>
<accession>A0A8S5VF66</accession>
<protein>
    <submittedName>
        <fullName evidence="1">Uncharacterized protein</fullName>
    </submittedName>
</protein>
<sequence>MVSRLSFSPLRPKGRHISTLLCLPFTMPKRPVLAYFKACIYFSTHFNALQNCRIN</sequence>
<proteinExistence type="predicted"/>
<evidence type="ECO:0000313" key="1">
    <source>
        <dbReference type="EMBL" id="DAG05271.1"/>
    </source>
</evidence>
<dbReference type="EMBL" id="BK016254">
    <property type="protein sequence ID" value="DAG05271.1"/>
    <property type="molecule type" value="Genomic_DNA"/>
</dbReference>